<dbReference type="STRING" id="201973.SAMN04488025_13423"/>
<evidence type="ECO:0000313" key="2">
    <source>
        <dbReference type="Proteomes" id="UP000198661"/>
    </source>
</evidence>
<dbReference type="AlphaFoldDB" id="A0A1I2S1Y1"/>
<evidence type="ECO:0000313" key="1">
    <source>
        <dbReference type="EMBL" id="SFG44056.1"/>
    </source>
</evidence>
<reference evidence="1 2" key="1">
    <citation type="submission" date="2016-10" db="EMBL/GenBank/DDBJ databases">
        <authorList>
            <person name="de Groot N.N."/>
        </authorList>
    </citation>
    <scope>NUCLEOTIDE SEQUENCE [LARGE SCALE GENOMIC DNA]</scope>
    <source>
        <strain evidence="1 2">DSM 44945</strain>
    </source>
</reference>
<proteinExistence type="predicted"/>
<dbReference type="Pfam" id="PF14035">
    <property type="entry name" value="YlzJ"/>
    <property type="match status" value="1"/>
</dbReference>
<protein>
    <submittedName>
        <fullName evidence="1">YlzJ-like protein</fullName>
    </submittedName>
</protein>
<organism evidence="1 2">
    <name type="scientific">Planifilum fulgidum</name>
    <dbReference type="NCBI Taxonomy" id="201973"/>
    <lineage>
        <taxon>Bacteria</taxon>
        <taxon>Bacillati</taxon>
        <taxon>Bacillota</taxon>
        <taxon>Bacilli</taxon>
        <taxon>Bacillales</taxon>
        <taxon>Thermoactinomycetaceae</taxon>
        <taxon>Planifilum</taxon>
    </lineage>
</organism>
<dbReference type="EMBL" id="FOOK01000034">
    <property type="protein sequence ID" value="SFG44056.1"/>
    <property type="molecule type" value="Genomic_DNA"/>
</dbReference>
<name>A0A1I2S1Y1_9BACL</name>
<accession>A0A1I2S1Y1</accession>
<dbReference type="OrthoDB" id="1683573at2"/>
<gene>
    <name evidence="1" type="ORF">SAMN04488025_13423</name>
</gene>
<dbReference type="RefSeq" id="WP_092040770.1">
    <property type="nucleotide sequence ID" value="NZ_FOOK01000034.1"/>
</dbReference>
<keyword evidence="2" id="KW-1185">Reference proteome</keyword>
<sequence length="75" mass="8704">MIHYTIYPPEWIYTDPLSPPKRRIRDVSIGGVAMQVEILENGEARIVRLLSPDPRHYLDPRFQPGNRVRLVPSLP</sequence>
<dbReference type="Proteomes" id="UP000198661">
    <property type="component" value="Unassembled WGS sequence"/>
</dbReference>
<dbReference type="InterPro" id="IPR025619">
    <property type="entry name" value="YlzJ"/>
</dbReference>